<geneLocation type="plasmid" evidence="1">
    <name>unnamed</name>
</geneLocation>
<gene>
    <name evidence="1" type="ORF">BCO_0900043</name>
</gene>
<evidence type="ECO:0000313" key="1">
    <source>
        <dbReference type="EMBL" id="AHH11207.1"/>
    </source>
</evidence>
<dbReference type="RefSeq" id="WP_025408550.1">
    <property type="nucleotide sequence ID" value="NZ_CP005747.1"/>
</dbReference>
<sequence length="346" mass="39759">MLVKYCSLLIVLILSLIMSCRFMNSLETDNPNNTEAKTGSRLGDLFNKFGLQDDEQAIINDIKGIVTDPDIGKAEGHYKVYTEAEFINLLETLGQVKVKKMLKKEIERRKIRNSERVKWEKKIDRFDSERFQSAMRAEVDKEYNDYRVDIKGSFTKINPSKPESVREGLLRGMPNGFPPPDEVYENMIGDDFHIVDFEEVGFSIDCLLSFEAIYRVLSLEQRSAIDGIHSVLTYSDIDFKQQLSVLGVKIIIEIADFCRNVKEARTRVADAIKRAEDHNVAGSVIEQFKNDFEDYKKEYNASLKKCFDKVSGYTMYTNFVQLKGSTDYVKKFDKLQADILSHVPSK</sequence>
<keyword evidence="1" id="KW-0614">Plasmid</keyword>
<accession>W5SWE3</accession>
<dbReference type="HOGENOM" id="CLU_800938_0_0_12"/>
<dbReference type="NCBIfam" id="NF047534">
    <property type="entry name" value="lipo_BTA121_dup"/>
    <property type="match status" value="2"/>
</dbReference>
<proteinExistence type="predicted"/>
<protein>
    <submittedName>
        <fullName evidence="1">Uncharacterized protein</fullName>
    </submittedName>
</protein>
<dbReference type="EMBL" id="CP005747">
    <property type="protein sequence ID" value="AHH11207.1"/>
    <property type="molecule type" value="Genomic_DNA"/>
</dbReference>
<organism evidence="1">
    <name type="scientific">Borrelia coriaceae ATCC 43381</name>
    <dbReference type="NCBI Taxonomy" id="1408429"/>
    <lineage>
        <taxon>Bacteria</taxon>
        <taxon>Pseudomonadati</taxon>
        <taxon>Spirochaetota</taxon>
        <taxon>Spirochaetia</taxon>
        <taxon>Spirochaetales</taxon>
        <taxon>Borreliaceae</taxon>
        <taxon>Borrelia</taxon>
    </lineage>
</organism>
<dbReference type="AlphaFoldDB" id="W5SWE3"/>
<dbReference type="PROSITE" id="PS51257">
    <property type="entry name" value="PROKAR_LIPOPROTEIN"/>
    <property type="match status" value="1"/>
</dbReference>
<reference evidence="1" key="1">
    <citation type="submission" date="2013-04" db="EMBL/GenBank/DDBJ databases">
        <title>Comparative Genomics of Relapsing Fever Spirochetes.</title>
        <authorList>
            <person name="Schwan T.G."/>
            <person name="Raffel S.J."/>
            <person name="Porcella S.F."/>
            <person name="Martens C.A."/>
            <person name="Bruno D.P."/>
            <person name="Ricklefs S.M."/>
            <person name="Barbian K.B."/>
        </authorList>
    </citation>
    <scope>NUCLEOTIDE SEQUENCE</scope>
    <source>
        <strain evidence="1">Co53</strain>
        <plasmid evidence="1">unnamed</plasmid>
    </source>
</reference>
<name>W5SWE3_9SPIR</name>